<gene>
    <name evidence="2" type="ORF">BZA70DRAFT_30190</name>
</gene>
<evidence type="ECO:0000313" key="3">
    <source>
        <dbReference type="Proteomes" id="UP001498771"/>
    </source>
</evidence>
<name>A0ABR1FDJ9_9ASCO</name>
<evidence type="ECO:0000256" key="1">
    <source>
        <dbReference type="SAM" id="Phobius"/>
    </source>
</evidence>
<keyword evidence="1" id="KW-1133">Transmembrane helix</keyword>
<evidence type="ECO:0000313" key="2">
    <source>
        <dbReference type="EMBL" id="KAK7207923.1"/>
    </source>
</evidence>
<keyword evidence="3" id="KW-1185">Reference proteome</keyword>
<sequence length="150" mass="17120">MSVSAKTDPDRLSTDSPPFLALLRVFFAVVFFRKRRKSLSRFDEDLPFRDSENTFVQHLRAILLISTNRRCSPLSMDRPPVQILAIDRSSASGRHPGAARHHLLTPRVVMLTQPRGRERIHKWQGLFSIPRSITSSKFGIDRYYGLVSGS</sequence>
<keyword evidence="1" id="KW-0812">Transmembrane</keyword>
<organism evidence="2 3">
    <name type="scientific">Myxozyma melibiosi</name>
    <dbReference type="NCBI Taxonomy" id="54550"/>
    <lineage>
        <taxon>Eukaryota</taxon>
        <taxon>Fungi</taxon>
        <taxon>Dikarya</taxon>
        <taxon>Ascomycota</taxon>
        <taxon>Saccharomycotina</taxon>
        <taxon>Lipomycetes</taxon>
        <taxon>Lipomycetales</taxon>
        <taxon>Lipomycetaceae</taxon>
        <taxon>Myxozyma</taxon>
    </lineage>
</organism>
<protein>
    <submittedName>
        <fullName evidence="2">Uncharacterized protein</fullName>
    </submittedName>
</protein>
<dbReference type="RefSeq" id="XP_064770956.1">
    <property type="nucleotide sequence ID" value="XM_064914726.1"/>
</dbReference>
<accession>A0ABR1FDJ9</accession>
<proteinExistence type="predicted"/>
<dbReference type="Proteomes" id="UP001498771">
    <property type="component" value="Unassembled WGS sequence"/>
</dbReference>
<dbReference type="GeneID" id="90040238"/>
<comment type="caution">
    <text evidence="2">The sequence shown here is derived from an EMBL/GenBank/DDBJ whole genome shotgun (WGS) entry which is preliminary data.</text>
</comment>
<feature type="transmembrane region" description="Helical" evidence="1">
    <location>
        <begin position="16"/>
        <end position="32"/>
    </location>
</feature>
<reference evidence="2 3" key="1">
    <citation type="submission" date="2024-03" db="EMBL/GenBank/DDBJ databases">
        <title>Genome-scale model development and genomic sequencing of the oleaginous clade Lipomyces.</title>
        <authorList>
            <consortium name="Lawrence Berkeley National Laboratory"/>
            <person name="Czajka J.J."/>
            <person name="Han Y."/>
            <person name="Kim J."/>
            <person name="Mondo S.J."/>
            <person name="Hofstad B.A."/>
            <person name="Robles A."/>
            <person name="Haridas S."/>
            <person name="Riley R."/>
            <person name="LaButti K."/>
            <person name="Pangilinan J."/>
            <person name="Andreopoulos W."/>
            <person name="Lipzen A."/>
            <person name="Yan J."/>
            <person name="Wang M."/>
            <person name="Ng V."/>
            <person name="Grigoriev I.V."/>
            <person name="Spatafora J.W."/>
            <person name="Magnuson J.K."/>
            <person name="Baker S.E."/>
            <person name="Pomraning K.R."/>
        </authorList>
    </citation>
    <scope>NUCLEOTIDE SEQUENCE [LARGE SCALE GENOMIC DNA]</scope>
    <source>
        <strain evidence="2 3">Phaff 52-87</strain>
    </source>
</reference>
<keyword evidence="1" id="KW-0472">Membrane</keyword>
<dbReference type="EMBL" id="JBBJBU010000001">
    <property type="protein sequence ID" value="KAK7207923.1"/>
    <property type="molecule type" value="Genomic_DNA"/>
</dbReference>